<evidence type="ECO:0000313" key="15">
    <source>
        <dbReference type="Proteomes" id="UP001187531"/>
    </source>
</evidence>
<comment type="catalytic activity">
    <reaction evidence="11">
        <text>L-seryl-[protein] + ATP = O-phospho-L-seryl-[protein] + ADP + H(+)</text>
        <dbReference type="Rhea" id="RHEA:17989"/>
        <dbReference type="Rhea" id="RHEA-COMP:9863"/>
        <dbReference type="Rhea" id="RHEA-COMP:11604"/>
        <dbReference type="ChEBI" id="CHEBI:15378"/>
        <dbReference type="ChEBI" id="CHEBI:29999"/>
        <dbReference type="ChEBI" id="CHEBI:30616"/>
        <dbReference type="ChEBI" id="CHEBI:83421"/>
        <dbReference type="ChEBI" id="CHEBI:456216"/>
        <dbReference type="EC" id="2.7.11.1"/>
    </reaction>
</comment>
<dbReference type="GO" id="GO:0005737">
    <property type="term" value="C:cytoplasm"/>
    <property type="evidence" value="ECO:0007669"/>
    <property type="project" value="TreeGrafter"/>
</dbReference>
<keyword evidence="15" id="KW-1185">Reference proteome</keyword>
<evidence type="ECO:0000256" key="8">
    <source>
        <dbReference type="ARBA" id="ARBA00022840"/>
    </source>
</evidence>
<evidence type="ECO:0000256" key="3">
    <source>
        <dbReference type="ARBA" id="ARBA00016885"/>
    </source>
</evidence>
<dbReference type="InterPro" id="IPR051138">
    <property type="entry name" value="PIM_Ser/Thr_kinase"/>
</dbReference>
<evidence type="ECO:0000256" key="6">
    <source>
        <dbReference type="ARBA" id="ARBA00022741"/>
    </source>
</evidence>
<keyword evidence="6" id="KW-0547">Nucleotide-binding</keyword>
<keyword evidence="8" id="KW-0067">ATP-binding</keyword>
<accession>A0AA88L374</accession>
<evidence type="ECO:0000256" key="9">
    <source>
        <dbReference type="ARBA" id="ARBA00023200"/>
    </source>
</evidence>
<dbReference type="EMBL" id="JAVRJZ010000016">
    <property type="protein sequence ID" value="KAK2711449.1"/>
    <property type="molecule type" value="Genomic_DNA"/>
</dbReference>
<evidence type="ECO:0000256" key="11">
    <source>
        <dbReference type="ARBA" id="ARBA00048679"/>
    </source>
</evidence>
<dbReference type="GO" id="GO:0005524">
    <property type="term" value="F:ATP binding"/>
    <property type="evidence" value="ECO:0007669"/>
    <property type="project" value="UniProtKB-KW"/>
</dbReference>
<dbReference type="PROSITE" id="PS00108">
    <property type="entry name" value="PROTEIN_KINASE_ST"/>
    <property type="match status" value="1"/>
</dbReference>
<dbReference type="Pfam" id="PF00069">
    <property type="entry name" value="Pkinase"/>
    <property type="match status" value="1"/>
</dbReference>
<evidence type="ECO:0000313" key="14">
    <source>
        <dbReference type="EMBL" id="KAK2711449.1"/>
    </source>
</evidence>
<sequence>MFKFSEQNKKDETSSDDSTQSESNSSEEESLSISSNTNDEESDRSTSASRSCPYITTENETVTVVTKNRVYEKKLYEISLDSIEFNQKYELSNKYLTRGSYGSIHLGMNKVSNKKVAVKIIPRLQVLRFYPLKKGGYIPLEVEIMRRLRNVPGCIDLLDVYDMGHDYWLITPYVEPSENLRQFIKSDKINSETQARFIFSKIVVAVISMHYLGIVHRDIKTANVIIYEKSNKKTKVKLIDFGSATFIKTNLSKGVHGTVFYYPPEFTKEQIYHPESASVWALGMLLFELLIKEQLETKDKILEKLLETRELTDAAKDLVTKCLKENYKERISLKNIIVHQWFPFHMRLKIKKALFFRHNHS</sequence>
<dbReference type="EC" id="2.7.11.1" evidence="2"/>
<comment type="caution">
    <text evidence="14">The sequence shown here is derived from an EMBL/GenBank/DDBJ whole genome shotgun (WGS) entry which is preliminary data.</text>
</comment>
<dbReference type="Gene3D" id="1.10.510.10">
    <property type="entry name" value="Transferase(Phosphotransferase) domain 1"/>
    <property type="match status" value="1"/>
</dbReference>
<dbReference type="SUPFAM" id="SSF56112">
    <property type="entry name" value="Protein kinase-like (PK-like)"/>
    <property type="match status" value="1"/>
</dbReference>
<keyword evidence="7" id="KW-0418">Kinase</keyword>
<protein>
    <recommendedName>
        <fullName evidence="3">Serine/threonine-protein kinase 1</fullName>
        <ecNumber evidence="2">2.7.11.1</ecNumber>
    </recommendedName>
</protein>
<dbReference type="GO" id="GO:0030430">
    <property type="term" value="C:host cell cytoplasm"/>
    <property type="evidence" value="ECO:0007669"/>
    <property type="project" value="UniProtKB-SubCell"/>
</dbReference>
<evidence type="ECO:0000256" key="7">
    <source>
        <dbReference type="ARBA" id="ARBA00022777"/>
    </source>
</evidence>
<keyword evidence="9" id="KW-1035">Host cytoplasm</keyword>
<evidence type="ECO:0000256" key="2">
    <source>
        <dbReference type="ARBA" id="ARBA00012513"/>
    </source>
</evidence>
<proteinExistence type="predicted"/>
<evidence type="ECO:0000256" key="12">
    <source>
        <dbReference type="SAM" id="MobiDB-lite"/>
    </source>
</evidence>
<dbReference type="PANTHER" id="PTHR22984">
    <property type="entry name" value="SERINE/THREONINE-PROTEIN KINASE PIM"/>
    <property type="match status" value="1"/>
</dbReference>
<evidence type="ECO:0000256" key="10">
    <source>
        <dbReference type="ARBA" id="ARBA00047899"/>
    </source>
</evidence>
<dbReference type="Gene3D" id="3.30.200.20">
    <property type="entry name" value="Phosphorylase Kinase, domain 1"/>
    <property type="match status" value="1"/>
</dbReference>
<feature type="compositionally biased region" description="Basic and acidic residues" evidence="12">
    <location>
        <begin position="1"/>
        <end position="13"/>
    </location>
</feature>
<feature type="region of interest" description="Disordered" evidence="12">
    <location>
        <begin position="1"/>
        <end position="52"/>
    </location>
</feature>
<dbReference type="InterPro" id="IPR008271">
    <property type="entry name" value="Ser/Thr_kinase_AS"/>
</dbReference>
<dbReference type="GO" id="GO:0004674">
    <property type="term" value="F:protein serine/threonine kinase activity"/>
    <property type="evidence" value="ECO:0007669"/>
    <property type="project" value="UniProtKB-KW"/>
</dbReference>
<feature type="domain" description="Protein kinase" evidence="13">
    <location>
        <begin position="90"/>
        <end position="342"/>
    </location>
</feature>
<comment type="subcellular location">
    <subcellularLocation>
        <location evidence="1">Host cytoplasm</location>
    </subcellularLocation>
</comment>
<evidence type="ECO:0000256" key="1">
    <source>
        <dbReference type="ARBA" id="ARBA00004192"/>
    </source>
</evidence>
<name>A0AA88L374_ARTSF</name>
<reference evidence="14" key="1">
    <citation type="submission" date="2023-07" db="EMBL/GenBank/DDBJ databases">
        <title>Chromosome-level genome assembly of Artemia franciscana.</title>
        <authorList>
            <person name="Jo E."/>
        </authorList>
    </citation>
    <scope>NUCLEOTIDE SEQUENCE</scope>
    <source>
        <tissue evidence="14">Whole body</tissue>
    </source>
</reference>
<comment type="catalytic activity">
    <reaction evidence="10">
        <text>L-threonyl-[protein] + ATP = O-phospho-L-threonyl-[protein] + ADP + H(+)</text>
        <dbReference type="Rhea" id="RHEA:46608"/>
        <dbReference type="Rhea" id="RHEA-COMP:11060"/>
        <dbReference type="Rhea" id="RHEA-COMP:11605"/>
        <dbReference type="ChEBI" id="CHEBI:15378"/>
        <dbReference type="ChEBI" id="CHEBI:30013"/>
        <dbReference type="ChEBI" id="CHEBI:30616"/>
        <dbReference type="ChEBI" id="CHEBI:61977"/>
        <dbReference type="ChEBI" id="CHEBI:456216"/>
        <dbReference type="EC" id="2.7.11.1"/>
    </reaction>
</comment>
<evidence type="ECO:0000256" key="4">
    <source>
        <dbReference type="ARBA" id="ARBA00022527"/>
    </source>
</evidence>
<dbReference type="SMART" id="SM00220">
    <property type="entry name" value="S_TKc"/>
    <property type="match status" value="1"/>
</dbReference>
<keyword evidence="4" id="KW-0723">Serine/threonine-protein kinase</keyword>
<gene>
    <name evidence="14" type="ORF">QYM36_012573</name>
</gene>
<dbReference type="AlphaFoldDB" id="A0AA88L374"/>
<dbReference type="Proteomes" id="UP001187531">
    <property type="component" value="Unassembled WGS sequence"/>
</dbReference>
<dbReference type="InterPro" id="IPR011009">
    <property type="entry name" value="Kinase-like_dom_sf"/>
</dbReference>
<evidence type="ECO:0000256" key="5">
    <source>
        <dbReference type="ARBA" id="ARBA00022679"/>
    </source>
</evidence>
<keyword evidence="5" id="KW-0808">Transferase</keyword>
<dbReference type="PANTHER" id="PTHR22984:SF25">
    <property type="entry name" value="PROTEIN KINASE DOMAIN-CONTAINING PROTEIN"/>
    <property type="match status" value="1"/>
</dbReference>
<organism evidence="14 15">
    <name type="scientific">Artemia franciscana</name>
    <name type="common">Brine shrimp</name>
    <name type="synonym">Artemia sanfranciscana</name>
    <dbReference type="NCBI Taxonomy" id="6661"/>
    <lineage>
        <taxon>Eukaryota</taxon>
        <taxon>Metazoa</taxon>
        <taxon>Ecdysozoa</taxon>
        <taxon>Arthropoda</taxon>
        <taxon>Crustacea</taxon>
        <taxon>Branchiopoda</taxon>
        <taxon>Anostraca</taxon>
        <taxon>Artemiidae</taxon>
        <taxon>Artemia</taxon>
    </lineage>
</organism>
<dbReference type="InterPro" id="IPR000719">
    <property type="entry name" value="Prot_kinase_dom"/>
</dbReference>
<dbReference type="PROSITE" id="PS50011">
    <property type="entry name" value="PROTEIN_KINASE_DOM"/>
    <property type="match status" value="1"/>
</dbReference>
<evidence type="ECO:0000259" key="13">
    <source>
        <dbReference type="PROSITE" id="PS50011"/>
    </source>
</evidence>